<keyword evidence="3 8" id="KW-0347">Helicase</keyword>
<evidence type="ECO:0000259" key="7">
    <source>
        <dbReference type="PROSITE" id="PS51194"/>
    </source>
</evidence>
<feature type="region of interest" description="Disordered" evidence="5">
    <location>
        <begin position="789"/>
        <end position="810"/>
    </location>
</feature>
<dbReference type="GO" id="GO:0016787">
    <property type="term" value="F:hydrolase activity"/>
    <property type="evidence" value="ECO:0007669"/>
    <property type="project" value="UniProtKB-KW"/>
</dbReference>
<dbReference type="Pfam" id="PF04408">
    <property type="entry name" value="WHD_HA2"/>
    <property type="match status" value="1"/>
</dbReference>
<keyword evidence="2" id="KW-0378">Hydrolase</keyword>
<dbReference type="InterPro" id="IPR049614">
    <property type="entry name" value="HrpB_DEXH"/>
</dbReference>
<dbReference type="InterPro" id="IPR048333">
    <property type="entry name" value="HA2_WH"/>
</dbReference>
<evidence type="ECO:0000256" key="1">
    <source>
        <dbReference type="ARBA" id="ARBA00022741"/>
    </source>
</evidence>
<dbReference type="InterPro" id="IPR014001">
    <property type="entry name" value="Helicase_ATP-bd"/>
</dbReference>
<organism evidence="8 9">
    <name type="scientific">Aestuariivirga litoralis</name>
    <dbReference type="NCBI Taxonomy" id="2650924"/>
    <lineage>
        <taxon>Bacteria</taxon>
        <taxon>Pseudomonadati</taxon>
        <taxon>Pseudomonadota</taxon>
        <taxon>Alphaproteobacteria</taxon>
        <taxon>Hyphomicrobiales</taxon>
        <taxon>Aestuariivirgaceae</taxon>
        <taxon>Aestuariivirga</taxon>
    </lineage>
</organism>
<evidence type="ECO:0000256" key="2">
    <source>
        <dbReference type="ARBA" id="ARBA00022801"/>
    </source>
</evidence>
<dbReference type="SMART" id="SM00487">
    <property type="entry name" value="DEXDc"/>
    <property type="match status" value="1"/>
</dbReference>
<dbReference type="InterPro" id="IPR027417">
    <property type="entry name" value="P-loop_NTPase"/>
</dbReference>
<evidence type="ECO:0000256" key="4">
    <source>
        <dbReference type="ARBA" id="ARBA00022840"/>
    </source>
</evidence>
<dbReference type="SUPFAM" id="SSF52540">
    <property type="entry name" value="P-loop containing nucleoside triphosphate hydrolases"/>
    <property type="match status" value="1"/>
</dbReference>
<dbReference type="FunFam" id="3.40.50.300:FF:002125">
    <property type="entry name" value="ATP-dependent helicase HrpB"/>
    <property type="match status" value="1"/>
</dbReference>
<dbReference type="AlphaFoldDB" id="A0A2W2AU22"/>
<feature type="domain" description="Helicase ATP-binding" evidence="6">
    <location>
        <begin position="13"/>
        <end position="177"/>
    </location>
</feature>
<dbReference type="Proteomes" id="UP000248795">
    <property type="component" value="Unassembled WGS sequence"/>
</dbReference>
<protein>
    <submittedName>
        <fullName evidence="8">ATP-dependent helicase HrpB</fullName>
    </submittedName>
</protein>
<evidence type="ECO:0000256" key="3">
    <source>
        <dbReference type="ARBA" id="ARBA00022806"/>
    </source>
</evidence>
<dbReference type="GO" id="GO:0005524">
    <property type="term" value="F:ATP binding"/>
    <property type="evidence" value="ECO:0007669"/>
    <property type="project" value="UniProtKB-KW"/>
</dbReference>
<dbReference type="InterPro" id="IPR011545">
    <property type="entry name" value="DEAD/DEAH_box_helicase_dom"/>
</dbReference>
<evidence type="ECO:0000313" key="9">
    <source>
        <dbReference type="Proteomes" id="UP000248795"/>
    </source>
</evidence>
<dbReference type="InterPro" id="IPR056329">
    <property type="entry name" value="CON_HrpB"/>
</dbReference>
<dbReference type="GO" id="GO:0004386">
    <property type="term" value="F:helicase activity"/>
    <property type="evidence" value="ECO:0007669"/>
    <property type="project" value="UniProtKB-KW"/>
</dbReference>
<dbReference type="PROSITE" id="PS51194">
    <property type="entry name" value="HELICASE_CTER"/>
    <property type="match status" value="1"/>
</dbReference>
<proteinExistence type="predicted"/>
<name>A0A2W2AU22_9HYPH</name>
<evidence type="ECO:0000313" key="8">
    <source>
        <dbReference type="EMBL" id="PZF78731.1"/>
    </source>
</evidence>
<dbReference type="PANTHER" id="PTHR43519">
    <property type="entry name" value="ATP-DEPENDENT RNA HELICASE HRPB"/>
    <property type="match status" value="1"/>
</dbReference>
<dbReference type="CDD" id="cd18791">
    <property type="entry name" value="SF2_C_RHA"/>
    <property type="match status" value="1"/>
</dbReference>
<accession>A0A2W2AU22</accession>
<sequence length="810" mass="88745">MDFPVDQIIPQLSDALARGPAALLVAEPGAGKTTRVPLKLVDAPWLKGQKIVMLEPRRLAARNAAHRMAETLGEAVGETVGYTVRLERRVSAKTRIEVVTEGILTRRLQQDPELAGTGLVIFDEFHERSLDADLGLALTLDIQRGLRDDLKILVMSATLDAARVAAHLGNAPVIDAPGRVFPVETRHLDKAQRQTISADAVRAVHRALDETDKSILVFLPGEAEIRRTEEALNTSGLPRNTVVRPLYGAMSFAEQDAAIRPSPPGERKVVLATTIAETSLTIDGIGAVIDCGFKRVPRFDPASGMTALETVRVSMASADQRRGRAGRLGPGIGYRLWPEAESRALKPHDEPEIFVADLAPLVLELAAWGVTDPKSLPWLDPPPAAPFAQAQDLLRRLEALDHDNKITAMGKQMVRLPLHPRLAHMVVKGNSALAADLAAMLSERDGLPRDAGVDITSRLSHLRGGARDRIRQSAKQIRQIAGIKDEESDVSAGVLISYAFPDRIAQRRGGDRRYRLSGGGGAVLPEHDALVTQDFLAVATTDGASGDQKIFLAAPLSLKEIEEHFRDQIEARDGVFWDSRTKAVSASKSRRLGQLVLEEKPSANADPTLIAEAMTEGVRDMGLAALPWTDGARILRARAMFLRRLYPEEGWPDLSDEALLASLADWLTPYLAGISRRAHLDRLDMHQIIQSLIPHELARKLDRLAPVRIEVPSGADVRIDYETEGDPVLRVRLQEMFGLARTPAIAEGRSPLRIELLSPAGRPLAVTQSLETFWTNGYPSVRSDMRGRYPKHAWPEDPLNAAPVKPRRLR</sequence>
<dbReference type="CDD" id="cd17990">
    <property type="entry name" value="DEXHc_HrpB"/>
    <property type="match status" value="1"/>
</dbReference>
<feature type="domain" description="Helicase C-terminal" evidence="7">
    <location>
        <begin position="200"/>
        <end position="369"/>
    </location>
</feature>
<evidence type="ECO:0000259" key="6">
    <source>
        <dbReference type="PROSITE" id="PS51192"/>
    </source>
</evidence>
<dbReference type="RefSeq" id="WP_111196059.1">
    <property type="nucleotide sequence ID" value="NZ_QKVK01000001.1"/>
</dbReference>
<dbReference type="EMBL" id="QKVK01000001">
    <property type="protein sequence ID" value="PZF78731.1"/>
    <property type="molecule type" value="Genomic_DNA"/>
</dbReference>
<dbReference type="PIRSF" id="PIRSF005496">
    <property type="entry name" value="ATP_hel_hrpB"/>
    <property type="match status" value="1"/>
</dbReference>
<dbReference type="InterPro" id="IPR007502">
    <property type="entry name" value="Helicase-assoc_dom"/>
</dbReference>
<evidence type="ECO:0000256" key="5">
    <source>
        <dbReference type="SAM" id="MobiDB-lite"/>
    </source>
</evidence>
<dbReference type="PROSITE" id="PS51192">
    <property type="entry name" value="HELICASE_ATP_BIND_1"/>
    <property type="match status" value="1"/>
</dbReference>
<dbReference type="InterPro" id="IPR013689">
    <property type="entry name" value="RNA_helicase_ATP-dep_HrpB_C"/>
</dbReference>
<dbReference type="GO" id="GO:0003676">
    <property type="term" value="F:nucleic acid binding"/>
    <property type="evidence" value="ECO:0007669"/>
    <property type="project" value="InterPro"/>
</dbReference>
<dbReference type="SMART" id="SM00490">
    <property type="entry name" value="HELICc"/>
    <property type="match status" value="1"/>
</dbReference>
<keyword evidence="4" id="KW-0067">ATP-binding</keyword>
<dbReference type="Pfam" id="PF00271">
    <property type="entry name" value="Helicase_C"/>
    <property type="match status" value="1"/>
</dbReference>
<dbReference type="Pfam" id="PF24473">
    <property type="entry name" value="CON_HrpB"/>
    <property type="match status" value="1"/>
</dbReference>
<dbReference type="Gene3D" id="3.40.50.300">
    <property type="entry name" value="P-loop containing nucleotide triphosphate hydrolases"/>
    <property type="match status" value="2"/>
</dbReference>
<dbReference type="InterPro" id="IPR001650">
    <property type="entry name" value="Helicase_C-like"/>
</dbReference>
<dbReference type="SMART" id="SM00847">
    <property type="entry name" value="HA2"/>
    <property type="match status" value="1"/>
</dbReference>
<dbReference type="Pfam" id="PF00270">
    <property type="entry name" value="DEAD"/>
    <property type="match status" value="1"/>
</dbReference>
<keyword evidence="1" id="KW-0547">Nucleotide-binding</keyword>
<dbReference type="NCBIfam" id="TIGR01970">
    <property type="entry name" value="DEAH_box_HrpB"/>
    <property type="match status" value="1"/>
</dbReference>
<reference evidence="9" key="1">
    <citation type="submission" date="2018-06" db="EMBL/GenBank/DDBJ databases">
        <title>Aestuariibacter litoralis strain KCTC 52945T.</title>
        <authorList>
            <person name="Li X."/>
            <person name="Salam N."/>
            <person name="Li J.-L."/>
            <person name="Chen Y.-M."/>
            <person name="Yang Z.-W."/>
            <person name="Zhang L.-Y."/>
            <person name="Han M.-X."/>
            <person name="Xiao M."/>
            <person name="Li W.-J."/>
        </authorList>
    </citation>
    <scope>NUCLEOTIDE SEQUENCE [LARGE SCALE GENOMIC DNA]</scope>
    <source>
        <strain evidence="9">KCTC 52945</strain>
    </source>
</reference>
<dbReference type="Gene3D" id="1.20.120.1080">
    <property type="match status" value="1"/>
</dbReference>
<comment type="caution">
    <text evidence="8">The sequence shown here is derived from an EMBL/GenBank/DDBJ whole genome shotgun (WGS) entry which is preliminary data.</text>
</comment>
<dbReference type="InterPro" id="IPR010225">
    <property type="entry name" value="HrpB"/>
</dbReference>
<dbReference type="PANTHER" id="PTHR43519:SF1">
    <property type="entry name" value="ATP-DEPENDENT RNA HELICASE HRPB"/>
    <property type="match status" value="1"/>
</dbReference>
<dbReference type="Pfam" id="PF08482">
    <property type="entry name" value="HrpB_C"/>
    <property type="match status" value="1"/>
</dbReference>
<gene>
    <name evidence="8" type="primary">hrpB</name>
    <name evidence="8" type="ORF">DK847_02700</name>
</gene>
<keyword evidence="9" id="KW-1185">Reference proteome</keyword>